<feature type="transmembrane region" description="Helical" evidence="13">
    <location>
        <begin position="261"/>
        <end position="283"/>
    </location>
</feature>
<evidence type="ECO:0000256" key="4">
    <source>
        <dbReference type="ARBA" id="ARBA00022448"/>
    </source>
</evidence>
<dbReference type="GO" id="GO:0005886">
    <property type="term" value="C:plasma membrane"/>
    <property type="evidence" value="ECO:0007669"/>
    <property type="project" value="UniProtKB-SubCell"/>
</dbReference>
<sequence length="337" mass="36496">MRALQALLLLIALLAAPTVAQAQLTQSPGPNSPTTKEQVPLYVPQTDKLVGRVSIPDEKLGVLVQPQGRDWREFRSQTLQLTIGGFAIGMTAILAAFFLYRGTIRIHGGKAGRLVLRFNGLDRFAHWTTAVSFLAMALTGAILTFGRPLLIPLIGHPAFTALAETSKSIHNYVSVPFIVGLVMIMALWLRDNLPEKSDWLWIKSAGGLFTKAGGKHPEAGRFNAGQKGVFWGIVLGGLGMTATGWLMMVPFAVTGIGGMQILHVIHGLLAAVLIAVVIGHIYIGTIGMEGAFDAMGRGEVDEAWAIEHHRRWYEEQLRKGYVEGRPGGHAGDRQPAE</sequence>
<keyword evidence="9" id="KW-0249">Electron transport</keyword>
<dbReference type="GO" id="GO:0009061">
    <property type="term" value="P:anaerobic respiration"/>
    <property type="evidence" value="ECO:0007669"/>
    <property type="project" value="TreeGrafter"/>
</dbReference>
<evidence type="ECO:0000256" key="2">
    <source>
        <dbReference type="ARBA" id="ARBA00004651"/>
    </source>
</evidence>
<keyword evidence="7 13" id="KW-0812">Transmembrane</keyword>
<dbReference type="Pfam" id="PF01292">
    <property type="entry name" value="Ni_hydr_CYTB"/>
    <property type="match status" value="1"/>
</dbReference>
<dbReference type="InterPro" id="IPR011577">
    <property type="entry name" value="Cyt_b561_bac/Ni-Hgenase"/>
</dbReference>
<evidence type="ECO:0000256" key="1">
    <source>
        <dbReference type="ARBA" id="ARBA00001971"/>
    </source>
</evidence>
<dbReference type="Gene3D" id="1.20.950.20">
    <property type="entry name" value="Transmembrane di-heme cytochromes, Chain C"/>
    <property type="match status" value="1"/>
</dbReference>
<dbReference type="GO" id="GO:0022904">
    <property type="term" value="P:respiratory electron transport chain"/>
    <property type="evidence" value="ECO:0007669"/>
    <property type="project" value="InterPro"/>
</dbReference>
<evidence type="ECO:0000256" key="7">
    <source>
        <dbReference type="ARBA" id="ARBA00022692"/>
    </source>
</evidence>
<feature type="transmembrane region" description="Helical" evidence="13">
    <location>
        <begin position="81"/>
        <end position="103"/>
    </location>
</feature>
<feature type="domain" description="Cytochrome b561 bacterial/Ni-hydrogenase" evidence="15">
    <location>
        <begin position="118"/>
        <end position="296"/>
    </location>
</feature>
<dbReference type="GO" id="GO:0015944">
    <property type="term" value="P:formate oxidation"/>
    <property type="evidence" value="ECO:0007669"/>
    <property type="project" value="TreeGrafter"/>
</dbReference>
<dbReference type="InterPro" id="IPR006471">
    <property type="entry name" value="Formate_DH_gsu"/>
</dbReference>
<keyword evidence="10 13" id="KW-1133">Transmembrane helix</keyword>
<dbReference type="GO" id="GO:0036397">
    <property type="term" value="F:formate dehydrogenase (quinone) activity"/>
    <property type="evidence" value="ECO:0007669"/>
    <property type="project" value="TreeGrafter"/>
</dbReference>
<dbReference type="RefSeq" id="WP_045583621.1">
    <property type="nucleotide sequence ID" value="NZ_CP012404.1"/>
</dbReference>
<evidence type="ECO:0000256" key="6">
    <source>
        <dbReference type="ARBA" id="ARBA00022617"/>
    </source>
</evidence>
<dbReference type="Proteomes" id="UP000069935">
    <property type="component" value="Chromosome 4"/>
</dbReference>
<evidence type="ECO:0000313" key="16">
    <source>
        <dbReference type="EMBL" id="ALG74062.1"/>
    </source>
</evidence>
<evidence type="ECO:0000256" key="10">
    <source>
        <dbReference type="ARBA" id="ARBA00022989"/>
    </source>
</evidence>
<feature type="transmembrane region" description="Helical" evidence="13">
    <location>
        <begin position="229"/>
        <end position="249"/>
    </location>
</feature>
<dbReference type="AlphaFoldDB" id="A0AAC8ZVK1"/>
<evidence type="ECO:0000256" key="14">
    <source>
        <dbReference type="SAM" id="SignalP"/>
    </source>
</evidence>
<dbReference type="NCBIfam" id="TIGR01583">
    <property type="entry name" value="formate-DH-gamm"/>
    <property type="match status" value="1"/>
</dbReference>
<evidence type="ECO:0000256" key="5">
    <source>
        <dbReference type="ARBA" id="ARBA00022475"/>
    </source>
</evidence>
<keyword evidence="4" id="KW-0813">Transport</keyword>
<dbReference type="InterPro" id="IPR051817">
    <property type="entry name" value="FDH_cytochrome_b556_subunit"/>
</dbReference>
<keyword evidence="5" id="KW-1003">Cell membrane</keyword>
<keyword evidence="6" id="KW-0349">Heme</keyword>
<feature type="transmembrane region" description="Helical" evidence="13">
    <location>
        <begin position="124"/>
        <end position="149"/>
    </location>
</feature>
<reference evidence="16 17" key="2">
    <citation type="journal article" date="2016" name="Genome Announc.">
        <title>Complete Genome Sequence of a Strain of Azospirillum thiophilum Isolated from a Sulfide Spring.</title>
        <authorList>
            <person name="Fomenkov A."/>
            <person name="Vincze T."/>
            <person name="Grabovich M."/>
            <person name="Anton B.P."/>
            <person name="Dubinina G."/>
            <person name="Orlova M."/>
            <person name="Belousova E."/>
            <person name="Roberts R.J."/>
        </authorList>
    </citation>
    <scope>NUCLEOTIDE SEQUENCE [LARGE SCALE GENOMIC DNA]</scope>
    <source>
        <strain evidence="16 17">BV-S</strain>
    </source>
</reference>
<evidence type="ECO:0000256" key="13">
    <source>
        <dbReference type="SAM" id="Phobius"/>
    </source>
</evidence>
<evidence type="ECO:0000256" key="12">
    <source>
        <dbReference type="ARBA" id="ARBA00023136"/>
    </source>
</evidence>
<keyword evidence="12 13" id="KW-0472">Membrane</keyword>
<dbReference type="SUPFAM" id="SSF81342">
    <property type="entry name" value="Transmembrane di-heme cytochromes"/>
    <property type="match status" value="1"/>
</dbReference>
<dbReference type="KEGG" id="ati:AL072_23935"/>
<keyword evidence="14" id="KW-0732">Signal</keyword>
<evidence type="ECO:0000256" key="11">
    <source>
        <dbReference type="ARBA" id="ARBA00023004"/>
    </source>
</evidence>
<feature type="signal peptide" evidence="14">
    <location>
        <begin position="1"/>
        <end position="22"/>
    </location>
</feature>
<proteinExistence type="inferred from homology"/>
<organism evidence="16 17">
    <name type="scientific">Azospirillum thiophilum</name>
    <dbReference type="NCBI Taxonomy" id="528244"/>
    <lineage>
        <taxon>Bacteria</taxon>
        <taxon>Pseudomonadati</taxon>
        <taxon>Pseudomonadota</taxon>
        <taxon>Alphaproteobacteria</taxon>
        <taxon>Rhodospirillales</taxon>
        <taxon>Azospirillaceae</taxon>
        <taxon>Azospirillum</taxon>
    </lineage>
</organism>
<dbReference type="EMBL" id="CP012404">
    <property type="protein sequence ID" value="ALG74062.1"/>
    <property type="molecule type" value="Genomic_DNA"/>
</dbReference>
<dbReference type="GO" id="GO:0009055">
    <property type="term" value="F:electron transfer activity"/>
    <property type="evidence" value="ECO:0007669"/>
    <property type="project" value="InterPro"/>
</dbReference>
<keyword evidence="11" id="KW-0408">Iron</keyword>
<comment type="similarity">
    <text evidence="3">Belongs to the formate dehydrogenase gamma subunit family.</text>
</comment>
<dbReference type="GO" id="GO:0008863">
    <property type="term" value="F:formate dehydrogenase (NAD+) activity"/>
    <property type="evidence" value="ECO:0007669"/>
    <property type="project" value="InterPro"/>
</dbReference>
<dbReference type="GO" id="GO:0009326">
    <property type="term" value="C:formate dehydrogenase complex"/>
    <property type="evidence" value="ECO:0007669"/>
    <property type="project" value="InterPro"/>
</dbReference>
<comment type="subcellular location">
    <subcellularLocation>
        <location evidence="2">Cell membrane</location>
        <topology evidence="2">Multi-pass membrane protein</topology>
    </subcellularLocation>
</comment>
<gene>
    <name evidence="16" type="ORF">AL072_23935</name>
</gene>
<protein>
    <submittedName>
        <fullName evidence="16">Formate dehydrogenase</fullName>
    </submittedName>
</protein>
<evidence type="ECO:0000256" key="3">
    <source>
        <dbReference type="ARBA" id="ARBA00010747"/>
    </source>
</evidence>
<keyword evidence="17" id="KW-1185">Reference proteome</keyword>
<dbReference type="PANTHER" id="PTHR30074:SF6">
    <property type="entry name" value="FORMATE DEHYDROGENASE GAMMA SUBUNIT"/>
    <property type="match status" value="1"/>
</dbReference>
<name>A0AAC8ZVK1_9PROT</name>
<comment type="cofactor">
    <cofactor evidence="1">
        <name>heme</name>
        <dbReference type="ChEBI" id="CHEBI:30413"/>
    </cofactor>
</comment>
<reference evidence="17" key="1">
    <citation type="submission" date="2015-08" db="EMBL/GenBank/DDBJ databases">
        <title>Complete Genome Sequence of Azospirillum thiophilum BV-S.</title>
        <authorList>
            <person name="Fomenkov A."/>
            <person name="Vincze T."/>
            <person name="Grabovich M."/>
            <person name="Dubinina G."/>
            <person name="Orlova M."/>
            <person name="Belousova E."/>
            <person name="Roberts R.J."/>
        </authorList>
    </citation>
    <scope>NUCLEOTIDE SEQUENCE [LARGE SCALE GENOMIC DNA]</scope>
    <source>
        <strain evidence="17">BV-S</strain>
    </source>
</reference>
<evidence type="ECO:0000259" key="15">
    <source>
        <dbReference type="Pfam" id="PF01292"/>
    </source>
</evidence>
<evidence type="ECO:0000256" key="9">
    <source>
        <dbReference type="ARBA" id="ARBA00022982"/>
    </source>
</evidence>
<dbReference type="GO" id="GO:0046872">
    <property type="term" value="F:metal ion binding"/>
    <property type="evidence" value="ECO:0007669"/>
    <property type="project" value="UniProtKB-KW"/>
</dbReference>
<dbReference type="PANTHER" id="PTHR30074">
    <property type="entry name" value="FORMATE DEHYDROGENASE, NITRATE-INDUCIBLE, CYTOCHROME B556 FDN SUBUNIT"/>
    <property type="match status" value="1"/>
</dbReference>
<evidence type="ECO:0000256" key="8">
    <source>
        <dbReference type="ARBA" id="ARBA00022723"/>
    </source>
</evidence>
<keyword evidence="8" id="KW-0479">Metal-binding</keyword>
<dbReference type="InterPro" id="IPR016174">
    <property type="entry name" value="Di-haem_cyt_TM"/>
</dbReference>
<feature type="transmembrane region" description="Helical" evidence="13">
    <location>
        <begin position="169"/>
        <end position="189"/>
    </location>
</feature>
<evidence type="ECO:0000313" key="17">
    <source>
        <dbReference type="Proteomes" id="UP000069935"/>
    </source>
</evidence>
<accession>A0AAC8ZVK1</accession>
<feature type="chain" id="PRO_5042229449" evidence="14">
    <location>
        <begin position="23"/>
        <end position="337"/>
    </location>
</feature>